<organism evidence="1 2">
    <name type="scientific">Streptomyces niveiscabiei</name>
    <dbReference type="NCBI Taxonomy" id="164115"/>
    <lineage>
        <taxon>Bacteria</taxon>
        <taxon>Bacillati</taxon>
        <taxon>Actinomycetota</taxon>
        <taxon>Actinomycetes</taxon>
        <taxon>Kitasatosporales</taxon>
        <taxon>Streptomycetaceae</taxon>
        <taxon>Streptomyces</taxon>
    </lineage>
</organism>
<keyword evidence="2" id="KW-1185">Reference proteome</keyword>
<comment type="caution">
    <text evidence="1">The sequence shown here is derived from an EMBL/GenBank/DDBJ whole genome shotgun (WGS) entry which is preliminary data.</text>
</comment>
<dbReference type="Gene3D" id="3.40.50.1820">
    <property type="entry name" value="alpha/beta hydrolase"/>
    <property type="match status" value="1"/>
</dbReference>
<dbReference type="Pfam" id="PF06821">
    <property type="entry name" value="Ser_hydrolase"/>
    <property type="match status" value="1"/>
</dbReference>
<dbReference type="GO" id="GO:0016787">
    <property type="term" value="F:hydrolase activity"/>
    <property type="evidence" value="ECO:0007669"/>
    <property type="project" value="UniProtKB-KW"/>
</dbReference>
<accession>A0ABW9HSK5</accession>
<dbReference type="EMBL" id="JBJVNI010000010">
    <property type="protein sequence ID" value="MFM9611065.1"/>
    <property type="molecule type" value="Genomic_DNA"/>
</dbReference>
<reference evidence="1 2" key="1">
    <citation type="submission" date="2024-12" db="EMBL/GenBank/DDBJ databases">
        <title>Forecasting of Potato common scab and diversities of Pathogenic streptomyces spp. in china.</title>
        <authorList>
            <person name="Handique U."/>
            <person name="Wu J."/>
        </authorList>
    </citation>
    <scope>NUCLEOTIDE SEQUENCE [LARGE SCALE GENOMIC DNA]</scope>
    <source>
        <strain evidence="1 2">ZRIMU1530</strain>
    </source>
</reference>
<dbReference type="SUPFAM" id="SSF53474">
    <property type="entry name" value="alpha/beta-Hydrolases"/>
    <property type="match status" value="1"/>
</dbReference>
<dbReference type="InterPro" id="IPR010662">
    <property type="entry name" value="RBBP9/YdeN"/>
</dbReference>
<sequence length="189" mass="20743">MTSSFLILHGWQNHRPEGHWQHWLAGRLTDLGHEVVYPQLPDPDHPELDVWLGEFERHLTTPPRPRIVIAHSLATVTWLHALARDLPGLDTVDRTLLVSPVTVVTDYPEIAGFALPPLTGLTPPSPTRIVAGDDDPYCPEGAQAAYGDPLGITAEVLPGAGHLTPDEGYGPWPSVLKWCLDGETRLTAR</sequence>
<keyword evidence="1" id="KW-0378">Hydrolase</keyword>
<dbReference type="InterPro" id="IPR029058">
    <property type="entry name" value="AB_hydrolase_fold"/>
</dbReference>
<evidence type="ECO:0000313" key="1">
    <source>
        <dbReference type="EMBL" id="MFM9611065.1"/>
    </source>
</evidence>
<dbReference type="RefSeq" id="WP_409121998.1">
    <property type="nucleotide sequence ID" value="NZ_JBJVNI010000010.1"/>
</dbReference>
<gene>
    <name evidence="1" type="ORF">ACKI18_20440</name>
</gene>
<dbReference type="Proteomes" id="UP001631957">
    <property type="component" value="Unassembled WGS sequence"/>
</dbReference>
<protein>
    <submittedName>
        <fullName evidence="1">RBBP9/YdeN family alpha/beta hydrolase</fullName>
    </submittedName>
</protein>
<proteinExistence type="predicted"/>
<name>A0ABW9HSK5_9ACTN</name>
<evidence type="ECO:0000313" key="2">
    <source>
        <dbReference type="Proteomes" id="UP001631957"/>
    </source>
</evidence>